<organism evidence="3">
    <name type="scientific">Anaerolinea thermolimosa</name>
    <dbReference type="NCBI Taxonomy" id="229919"/>
    <lineage>
        <taxon>Bacteria</taxon>
        <taxon>Bacillati</taxon>
        <taxon>Chloroflexota</taxon>
        <taxon>Anaerolineae</taxon>
        <taxon>Anaerolineales</taxon>
        <taxon>Anaerolineaceae</taxon>
        <taxon>Anaerolinea</taxon>
    </lineage>
</organism>
<feature type="transmembrane region" description="Helical" evidence="2">
    <location>
        <begin position="128"/>
        <end position="147"/>
    </location>
</feature>
<feature type="region of interest" description="Disordered" evidence="1">
    <location>
        <begin position="1"/>
        <end position="37"/>
    </location>
</feature>
<protein>
    <recommendedName>
        <fullName evidence="4">DUF5668 domain-containing protein</fullName>
    </recommendedName>
</protein>
<feature type="transmembrane region" description="Helical" evidence="2">
    <location>
        <begin position="74"/>
        <end position="93"/>
    </location>
</feature>
<evidence type="ECO:0000256" key="2">
    <source>
        <dbReference type="SAM" id="Phobius"/>
    </source>
</evidence>
<keyword evidence="2" id="KW-0472">Membrane</keyword>
<proteinExistence type="predicted"/>
<dbReference type="AlphaFoldDB" id="A0A7C4PJH8"/>
<sequence length="149" mass="17147">MTGQSNDSDIQPGTESEWKQPNGENHPFSNPPLREYQRRRRGKNSGWVIGVILILAGGLLLLQNFTNFSFNNWWALFILIPSFTSFVEAWNHYQEEKRLTHRARNSLVGGVIFLFIALYFLFNLSIGSYWPYFLILGGVIILLNALLPE</sequence>
<evidence type="ECO:0000313" key="3">
    <source>
        <dbReference type="EMBL" id="HGS21867.1"/>
    </source>
</evidence>
<evidence type="ECO:0008006" key="4">
    <source>
        <dbReference type="Google" id="ProtNLM"/>
    </source>
</evidence>
<dbReference type="EMBL" id="DSYK01000414">
    <property type="protein sequence ID" value="HGS21867.1"/>
    <property type="molecule type" value="Genomic_DNA"/>
</dbReference>
<feature type="compositionally biased region" description="Polar residues" evidence="1">
    <location>
        <begin position="1"/>
        <end position="14"/>
    </location>
</feature>
<feature type="transmembrane region" description="Helical" evidence="2">
    <location>
        <begin position="44"/>
        <end position="62"/>
    </location>
</feature>
<keyword evidence="2" id="KW-0812">Transmembrane</keyword>
<reference evidence="3" key="1">
    <citation type="journal article" date="2020" name="mSystems">
        <title>Genome- and Community-Level Interaction Insights into Carbon Utilization and Element Cycling Functions of Hydrothermarchaeota in Hydrothermal Sediment.</title>
        <authorList>
            <person name="Zhou Z."/>
            <person name="Liu Y."/>
            <person name="Xu W."/>
            <person name="Pan J."/>
            <person name="Luo Z.H."/>
            <person name="Li M."/>
        </authorList>
    </citation>
    <scope>NUCLEOTIDE SEQUENCE [LARGE SCALE GENOMIC DNA]</scope>
    <source>
        <strain evidence="3">SpSt-573</strain>
    </source>
</reference>
<name>A0A7C4PJH8_9CHLR</name>
<gene>
    <name evidence="3" type="ORF">ENT37_08350</name>
</gene>
<evidence type="ECO:0000256" key="1">
    <source>
        <dbReference type="SAM" id="MobiDB-lite"/>
    </source>
</evidence>
<feature type="transmembrane region" description="Helical" evidence="2">
    <location>
        <begin position="105"/>
        <end position="122"/>
    </location>
</feature>
<accession>A0A7C4PJH8</accession>
<comment type="caution">
    <text evidence="3">The sequence shown here is derived from an EMBL/GenBank/DDBJ whole genome shotgun (WGS) entry which is preliminary data.</text>
</comment>
<keyword evidence="2" id="KW-1133">Transmembrane helix</keyword>